<evidence type="ECO:0000313" key="3">
    <source>
        <dbReference type="WBParaSite" id="HDID_0001014001-mRNA-1"/>
    </source>
</evidence>
<reference evidence="3" key="1">
    <citation type="submission" date="2017-02" db="UniProtKB">
        <authorList>
            <consortium name="WormBaseParasite"/>
        </authorList>
    </citation>
    <scope>IDENTIFICATION</scope>
</reference>
<evidence type="ECO:0000313" key="1">
    <source>
        <dbReference type="EMBL" id="VDL62747.1"/>
    </source>
</evidence>
<dbReference type="WBParaSite" id="HDID_0001014001-mRNA-1">
    <property type="protein sequence ID" value="HDID_0001014001-mRNA-1"/>
    <property type="gene ID" value="HDID_0001014001"/>
</dbReference>
<reference evidence="1 2" key="2">
    <citation type="submission" date="2018-11" db="EMBL/GenBank/DDBJ databases">
        <authorList>
            <consortium name="Pathogen Informatics"/>
        </authorList>
    </citation>
    <scope>NUCLEOTIDE SEQUENCE [LARGE SCALE GENOMIC DNA]</scope>
</reference>
<protein>
    <submittedName>
        <fullName evidence="1 3">Uncharacterized protein</fullName>
    </submittedName>
</protein>
<proteinExistence type="predicted"/>
<name>A0A0R3SWR5_HYMDI</name>
<accession>A0A0R3SWR5</accession>
<dbReference type="AlphaFoldDB" id="A0A0R3SWR5"/>
<gene>
    <name evidence="1" type="ORF">HDID_LOCUS10138</name>
</gene>
<dbReference type="Proteomes" id="UP000274504">
    <property type="component" value="Unassembled WGS sequence"/>
</dbReference>
<sequence length="191" mass="21683">MSRRRCPGMMIDTRLGIYVQTRKCTAGPPVDNVVQILSPTVFSRNVALHRINTWGRTTLDIEASVDEELKCSTSSELTPSYCSGSDSLSIGHIVNLNLELDHEPRAFNLRRLENTDHLLAERTHSRSTIIRRISEAVTPKMPILWRMLLSSRLSYRRCRWQNSNENGHKEGFCRESSTSSSTSFFAFGSYG</sequence>
<evidence type="ECO:0000313" key="2">
    <source>
        <dbReference type="Proteomes" id="UP000274504"/>
    </source>
</evidence>
<organism evidence="3">
    <name type="scientific">Hymenolepis diminuta</name>
    <name type="common">Rat tapeworm</name>
    <dbReference type="NCBI Taxonomy" id="6216"/>
    <lineage>
        <taxon>Eukaryota</taxon>
        <taxon>Metazoa</taxon>
        <taxon>Spiralia</taxon>
        <taxon>Lophotrochozoa</taxon>
        <taxon>Platyhelminthes</taxon>
        <taxon>Cestoda</taxon>
        <taxon>Eucestoda</taxon>
        <taxon>Cyclophyllidea</taxon>
        <taxon>Hymenolepididae</taxon>
        <taxon>Hymenolepis</taxon>
    </lineage>
</organism>
<dbReference type="EMBL" id="UYSG01011538">
    <property type="protein sequence ID" value="VDL62747.1"/>
    <property type="molecule type" value="Genomic_DNA"/>
</dbReference>